<dbReference type="EMBL" id="JBBNAE010000006">
    <property type="protein sequence ID" value="KAK9116792.1"/>
    <property type="molecule type" value="Genomic_DNA"/>
</dbReference>
<name>A0AAP0ILM4_9MAGN</name>
<protein>
    <submittedName>
        <fullName evidence="2">Uncharacterized protein</fullName>
    </submittedName>
</protein>
<feature type="region of interest" description="Disordered" evidence="1">
    <location>
        <begin position="74"/>
        <end position="122"/>
    </location>
</feature>
<reference evidence="2 3" key="1">
    <citation type="submission" date="2024-01" db="EMBL/GenBank/DDBJ databases">
        <title>Genome assemblies of Stephania.</title>
        <authorList>
            <person name="Yang L."/>
        </authorList>
    </citation>
    <scope>NUCLEOTIDE SEQUENCE [LARGE SCALE GENOMIC DNA]</scope>
    <source>
        <strain evidence="2">QJT</strain>
        <tissue evidence="2">Leaf</tissue>
    </source>
</reference>
<dbReference type="AlphaFoldDB" id="A0AAP0ILM4"/>
<evidence type="ECO:0000256" key="1">
    <source>
        <dbReference type="SAM" id="MobiDB-lite"/>
    </source>
</evidence>
<comment type="caution">
    <text evidence="2">The sequence shown here is derived from an EMBL/GenBank/DDBJ whole genome shotgun (WGS) entry which is preliminary data.</text>
</comment>
<proteinExistence type="predicted"/>
<feature type="compositionally biased region" description="Basic and acidic residues" evidence="1">
    <location>
        <begin position="98"/>
        <end position="114"/>
    </location>
</feature>
<sequence length="122" mass="12926">MVGNGDGVNLLATLSPFPSPNVPYLFLPPLSLLSIDRTASRSTASQTLSSSLFFASCPIDCLYFPSTALLPLTATPPRVVRPPATPSLRPSFGSRGGCEARECGGREGEIERRQGRSAGQME</sequence>
<evidence type="ECO:0000313" key="3">
    <source>
        <dbReference type="Proteomes" id="UP001417504"/>
    </source>
</evidence>
<gene>
    <name evidence="2" type="ORF">Sjap_015739</name>
</gene>
<accession>A0AAP0ILM4</accession>
<keyword evidence="3" id="KW-1185">Reference proteome</keyword>
<evidence type="ECO:0000313" key="2">
    <source>
        <dbReference type="EMBL" id="KAK9116792.1"/>
    </source>
</evidence>
<organism evidence="2 3">
    <name type="scientific">Stephania japonica</name>
    <dbReference type="NCBI Taxonomy" id="461633"/>
    <lineage>
        <taxon>Eukaryota</taxon>
        <taxon>Viridiplantae</taxon>
        <taxon>Streptophyta</taxon>
        <taxon>Embryophyta</taxon>
        <taxon>Tracheophyta</taxon>
        <taxon>Spermatophyta</taxon>
        <taxon>Magnoliopsida</taxon>
        <taxon>Ranunculales</taxon>
        <taxon>Menispermaceae</taxon>
        <taxon>Menispermoideae</taxon>
        <taxon>Cissampelideae</taxon>
        <taxon>Stephania</taxon>
    </lineage>
</organism>
<dbReference type="Proteomes" id="UP001417504">
    <property type="component" value="Unassembled WGS sequence"/>
</dbReference>